<accession>A0A255G798</accession>
<feature type="transmembrane region" description="Helical" evidence="9">
    <location>
        <begin position="312"/>
        <end position="331"/>
    </location>
</feature>
<organism evidence="10 11">
    <name type="scientific">Enemella evansiae</name>
    <dbReference type="NCBI Taxonomy" id="2016499"/>
    <lineage>
        <taxon>Bacteria</taxon>
        <taxon>Bacillati</taxon>
        <taxon>Actinomycetota</taxon>
        <taxon>Actinomycetes</taxon>
        <taxon>Propionibacteriales</taxon>
        <taxon>Propionibacteriaceae</taxon>
        <taxon>Enemella</taxon>
    </lineage>
</organism>
<dbReference type="AlphaFoldDB" id="A0A255G798"/>
<dbReference type="Gene3D" id="1.20.1250.20">
    <property type="entry name" value="MFS general substrate transporter like domains"/>
    <property type="match status" value="1"/>
</dbReference>
<comment type="caution">
    <text evidence="10">The sequence shown here is derived from an EMBL/GenBank/DDBJ whole genome shotgun (WGS) entry which is preliminary data.</text>
</comment>
<evidence type="ECO:0000256" key="9">
    <source>
        <dbReference type="SAM" id="Phobius"/>
    </source>
</evidence>
<dbReference type="CDD" id="cd06173">
    <property type="entry name" value="MFS_MefA_like"/>
    <property type="match status" value="1"/>
</dbReference>
<dbReference type="GO" id="GO:0005886">
    <property type="term" value="C:plasma membrane"/>
    <property type="evidence" value="ECO:0007669"/>
    <property type="project" value="UniProtKB-SubCell"/>
</dbReference>
<feature type="transmembrane region" description="Helical" evidence="9">
    <location>
        <begin position="254"/>
        <end position="273"/>
    </location>
</feature>
<dbReference type="Pfam" id="PF07690">
    <property type="entry name" value="MFS_1"/>
    <property type="match status" value="1"/>
</dbReference>
<dbReference type="EMBL" id="NMVO01000015">
    <property type="protein sequence ID" value="OYO11745.1"/>
    <property type="molecule type" value="Genomic_DNA"/>
</dbReference>
<feature type="transmembrane region" description="Helical" evidence="9">
    <location>
        <begin position="173"/>
        <end position="193"/>
    </location>
</feature>
<feature type="transmembrane region" description="Helical" evidence="9">
    <location>
        <begin position="220"/>
        <end position="242"/>
    </location>
</feature>
<keyword evidence="3" id="KW-1003">Cell membrane</keyword>
<feature type="transmembrane region" description="Helical" evidence="9">
    <location>
        <begin position="285"/>
        <end position="306"/>
    </location>
</feature>
<dbReference type="OrthoDB" id="3177993at2"/>
<protein>
    <recommendedName>
        <fullName evidence="8">Multidrug efflux pump Tap</fullName>
    </recommendedName>
</protein>
<dbReference type="PROSITE" id="PS50850">
    <property type="entry name" value="MFS"/>
    <property type="match status" value="1"/>
</dbReference>
<evidence type="ECO:0000256" key="3">
    <source>
        <dbReference type="ARBA" id="ARBA00022475"/>
    </source>
</evidence>
<keyword evidence="11" id="KW-1185">Reference proteome</keyword>
<feature type="transmembrane region" description="Helical" evidence="9">
    <location>
        <begin position="45"/>
        <end position="64"/>
    </location>
</feature>
<keyword evidence="6 9" id="KW-0472">Membrane</keyword>
<evidence type="ECO:0000256" key="1">
    <source>
        <dbReference type="ARBA" id="ARBA00004429"/>
    </source>
</evidence>
<evidence type="ECO:0000256" key="6">
    <source>
        <dbReference type="ARBA" id="ARBA00023136"/>
    </source>
</evidence>
<evidence type="ECO:0000256" key="5">
    <source>
        <dbReference type="ARBA" id="ARBA00022989"/>
    </source>
</evidence>
<comment type="similarity">
    <text evidence="7">Belongs to the major facilitator superfamily. Drug:H(+) antiporter-3 (DHA3) (TC 2.A.1.21) family.</text>
</comment>
<feature type="transmembrane region" description="Helical" evidence="9">
    <location>
        <begin position="343"/>
        <end position="366"/>
    </location>
</feature>
<dbReference type="Proteomes" id="UP000215896">
    <property type="component" value="Unassembled WGS sequence"/>
</dbReference>
<dbReference type="SUPFAM" id="SSF103473">
    <property type="entry name" value="MFS general substrate transporter"/>
    <property type="match status" value="1"/>
</dbReference>
<dbReference type="InterPro" id="IPR020846">
    <property type="entry name" value="MFS_dom"/>
</dbReference>
<evidence type="ECO:0000256" key="2">
    <source>
        <dbReference type="ARBA" id="ARBA00022448"/>
    </source>
</evidence>
<keyword evidence="5 9" id="KW-1133">Transmembrane helix</keyword>
<dbReference type="GO" id="GO:0022857">
    <property type="term" value="F:transmembrane transporter activity"/>
    <property type="evidence" value="ECO:0007669"/>
    <property type="project" value="InterPro"/>
</dbReference>
<proteinExistence type="inferred from homology"/>
<gene>
    <name evidence="10" type="ORF">CGZ94_15150</name>
</gene>
<evidence type="ECO:0000256" key="7">
    <source>
        <dbReference type="ARBA" id="ARBA00038075"/>
    </source>
</evidence>
<evidence type="ECO:0000256" key="8">
    <source>
        <dbReference type="ARBA" id="ARBA00040914"/>
    </source>
</evidence>
<accession>A0A4R6LL79</accession>
<feature type="transmembrane region" description="Helical" evidence="9">
    <location>
        <begin position="372"/>
        <end position="390"/>
    </location>
</feature>
<evidence type="ECO:0000256" key="4">
    <source>
        <dbReference type="ARBA" id="ARBA00022692"/>
    </source>
</evidence>
<keyword evidence="4 9" id="KW-0812">Transmembrane</keyword>
<dbReference type="InterPro" id="IPR036259">
    <property type="entry name" value="MFS_trans_sf"/>
</dbReference>
<comment type="subcellular location">
    <subcellularLocation>
        <location evidence="1">Cell inner membrane</location>
        <topology evidence="1">Multi-pass membrane protein</topology>
    </subcellularLocation>
</comment>
<sequence length="413" mass="42336">MGGMPRTRLSLPLFLLAEASSLFGNSAISIVLPWLVLARTGDPAAAGLVATISSLPAILATLVGGHLIDLIGRRRIAVLADCGSAISVAALAIVDAVVGLNLGWFIALGVLGALFDVPGMTARQTLIANVSEATGISVERISGLRQTVFGLSFLAGPGIAGALMAVLDPIRVVWLTAGCSALAALCTALMPLAGSTNTPAAEADRNPFSGFHLIRRDRGLFAMLLIGSLATIPVAPLLGVILPAHFQRMGAPTLLGVTLSAYAVGTVAGSVLWTAGMSRWRWPTWLVANLLLGGSFFLIATLAGFWPVAVGIFLAGLGGGLVGPMFTVAMTEKVPDALRGRVMAVYGGMTMLGAPIGLGLMSMLLVGGSIGVGAWVCAIAYLPVLVYSLVAPGLRDFVVPPVEPEPEPVEDAC</sequence>
<dbReference type="InterPro" id="IPR011701">
    <property type="entry name" value="MFS"/>
</dbReference>
<keyword evidence="2" id="KW-0813">Transport</keyword>
<dbReference type="PANTHER" id="PTHR23513">
    <property type="entry name" value="INTEGRAL MEMBRANE EFFLUX PROTEIN-RELATED"/>
    <property type="match status" value="1"/>
</dbReference>
<feature type="transmembrane region" description="Helical" evidence="9">
    <location>
        <begin position="148"/>
        <end position="167"/>
    </location>
</feature>
<evidence type="ECO:0000313" key="11">
    <source>
        <dbReference type="Proteomes" id="UP000215896"/>
    </source>
</evidence>
<evidence type="ECO:0000313" key="10">
    <source>
        <dbReference type="EMBL" id="OYO11745.1"/>
    </source>
</evidence>
<dbReference type="PANTHER" id="PTHR23513:SF9">
    <property type="entry name" value="ENTEROBACTIN EXPORTER ENTS"/>
    <property type="match status" value="1"/>
</dbReference>
<reference evidence="10 11" key="1">
    <citation type="submission" date="2017-07" db="EMBL/GenBank/DDBJ databases">
        <title>Draft whole genome sequences of clinical Proprionibacteriaceae strains.</title>
        <authorList>
            <person name="Bernier A.-M."/>
            <person name="Bernard K."/>
            <person name="Domingo M.-C."/>
        </authorList>
    </citation>
    <scope>NUCLEOTIDE SEQUENCE [LARGE SCALE GENOMIC DNA]</scope>
    <source>
        <strain evidence="10 11">NML 030167</strain>
    </source>
</reference>
<name>A0A255G798_9ACTN</name>